<dbReference type="RefSeq" id="WP_185134581.1">
    <property type="nucleotide sequence ID" value="NZ_BORM01000022.1"/>
</dbReference>
<feature type="region of interest" description="Disordered" evidence="1">
    <location>
        <begin position="1"/>
        <end position="56"/>
    </location>
</feature>
<protein>
    <recommendedName>
        <fullName evidence="4">DUF4025 domain-containing protein</fullName>
    </recommendedName>
</protein>
<gene>
    <name evidence="2" type="ORF">H7B90_03955</name>
</gene>
<comment type="caution">
    <text evidence="2">The sequence shown here is derived from an EMBL/GenBank/DDBJ whole genome shotgun (WGS) entry which is preliminary data.</text>
</comment>
<feature type="compositionally biased region" description="Basic and acidic residues" evidence="1">
    <location>
        <begin position="39"/>
        <end position="56"/>
    </location>
</feature>
<sequence length="56" mass="6253">MATSRNHQGAHGIGQVEEQLDDQIEAAVEIQGESEIDGEIERAARQPYKESDEEKE</sequence>
<organism evidence="2 3">
    <name type="scientific">Cohnella xylanilytica</name>
    <dbReference type="NCBI Taxonomy" id="557555"/>
    <lineage>
        <taxon>Bacteria</taxon>
        <taxon>Bacillati</taxon>
        <taxon>Bacillota</taxon>
        <taxon>Bacilli</taxon>
        <taxon>Bacillales</taxon>
        <taxon>Paenibacillaceae</taxon>
        <taxon>Cohnella</taxon>
    </lineage>
</organism>
<accession>A0A841TXF3</accession>
<dbReference type="Proteomes" id="UP000553776">
    <property type="component" value="Unassembled WGS sequence"/>
</dbReference>
<dbReference type="EMBL" id="JACJVR010000012">
    <property type="protein sequence ID" value="MBB6690550.1"/>
    <property type="molecule type" value="Genomic_DNA"/>
</dbReference>
<evidence type="ECO:0000313" key="3">
    <source>
        <dbReference type="Proteomes" id="UP000553776"/>
    </source>
</evidence>
<reference evidence="2 3" key="1">
    <citation type="submission" date="2020-08" db="EMBL/GenBank/DDBJ databases">
        <title>Cohnella phylogeny.</title>
        <authorList>
            <person name="Dunlap C."/>
        </authorList>
    </citation>
    <scope>NUCLEOTIDE SEQUENCE [LARGE SCALE GENOMIC DNA]</scope>
    <source>
        <strain evidence="2 3">DSM 25239</strain>
    </source>
</reference>
<dbReference type="AlphaFoldDB" id="A0A841TXF3"/>
<keyword evidence="3" id="KW-1185">Reference proteome</keyword>
<evidence type="ECO:0008006" key="4">
    <source>
        <dbReference type="Google" id="ProtNLM"/>
    </source>
</evidence>
<name>A0A841TXF3_9BACL</name>
<proteinExistence type="predicted"/>
<evidence type="ECO:0000256" key="1">
    <source>
        <dbReference type="SAM" id="MobiDB-lite"/>
    </source>
</evidence>
<evidence type="ECO:0000313" key="2">
    <source>
        <dbReference type="EMBL" id="MBB6690550.1"/>
    </source>
</evidence>